<keyword evidence="2 9" id="KW-0813">Transport</keyword>
<dbReference type="Proteomes" id="UP000009881">
    <property type="component" value="Unassembled WGS sequence"/>
</dbReference>
<dbReference type="InterPro" id="IPR007387">
    <property type="entry name" value="TRAP_DctQ"/>
</dbReference>
<feature type="transmembrane region" description="Helical" evidence="9">
    <location>
        <begin position="114"/>
        <end position="136"/>
    </location>
</feature>
<comment type="similarity">
    <text evidence="8 9">Belongs to the TRAP transporter small permease family.</text>
</comment>
<evidence type="ECO:0000256" key="6">
    <source>
        <dbReference type="ARBA" id="ARBA00022989"/>
    </source>
</evidence>
<dbReference type="AlphaFoldDB" id="K9GTV1"/>
<feature type="transmembrane region" description="Helical" evidence="9">
    <location>
        <begin position="76"/>
        <end position="94"/>
    </location>
</feature>
<comment type="subunit">
    <text evidence="9">The complex comprises the extracytoplasmic solute receptor protein and the two transmembrane proteins.</text>
</comment>
<sequence length="194" mass="21178">MSDTPPSSSGGGGVDDKALYGPQGPADADPPPPPKVPLKVEEALAALAMALICVISLANVVVRYATNASFAFTEEFSVFLLVVMTLLGAAVAFARHDHIKITFFLERMPKPLRLAAELLTLAITTLVFSMVLYYGALFAWDEFTYETVSAGLGYPNWLYTMWLPILSAVILFRVLERAWLALRPRRNRDGGRGA</sequence>
<feature type="domain" description="Tripartite ATP-independent periplasmic transporters DctQ component" evidence="11">
    <location>
        <begin position="52"/>
        <end position="183"/>
    </location>
</feature>
<evidence type="ECO:0000256" key="5">
    <source>
        <dbReference type="ARBA" id="ARBA00022692"/>
    </source>
</evidence>
<dbReference type="PANTHER" id="PTHR35011">
    <property type="entry name" value="2,3-DIKETO-L-GULONATE TRAP TRANSPORTER SMALL PERMEASE PROTEIN YIAM"/>
    <property type="match status" value="1"/>
</dbReference>
<evidence type="ECO:0000256" key="10">
    <source>
        <dbReference type="SAM" id="MobiDB-lite"/>
    </source>
</evidence>
<evidence type="ECO:0000256" key="8">
    <source>
        <dbReference type="ARBA" id="ARBA00038436"/>
    </source>
</evidence>
<dbReference type="eggNOG" id="COG3090">
    <property type="taxonomic scope" value="Bacteria"/>
</dbReference>
<feature type="transmembrane region" description="Helical" evidence="9">
    <location>
        <begin position="43"/>
        <end position="64"/>
    </location>
</feature>
<dbReference type="PATRIC" id="fig|1238182.3.peg.3359"/>
<reference evidence="12 13" key="1">
    <citation type="journal article" date="2013" name="Genome Announc.">
        <title>Draft Genome Sequence of an Alphaproteobacterium, Caenispirillum salinarum AK4(T), Isolated from a Solar Saltern.</title>
        <authorList>
            <person name="Khatri I."/>
            <person name="Singh A."/>
            <person name="Korpole S."/>
            <person name="Pinnaka A.K."/>
            <person name="Subramanian S."/>
        </authorList>
    </citation>
    <scope>NUCLEOTIDE SEQUENCE [LARGE SCALE GENOMIC DNA]</scope>
    <source>
        <strain evidence="12 13">AK4</strain>
    </source>
</reference>
<keyword evidence="13" id="KW-1185">Reference proteome</keyword>
<evidence type="ECO:0000313" key="12">
    <source>
        <dbReference type="EMBL" id="EKV28144.1"/>
    </source>
</evidence>
<evidence type="ECO:0000256" key="9">
    <source>
        <dbReference type="RuleBase" id="RU369079"/>
    </source>
</evidence>
<evidence type="ECO:0000256" key="2">
    <source>
        <dbReference type="ARBA" id="ARBA00022448"/>
    </source>
</evidence>
<gene>
    <name evidence="12" type="ORF">C882_1145</name>
</gene>
<feature type="transmembrane region" description="Helical" evidence="9">
    <location>
        <begin position="156"/>
        <end position="175"/>
    </location>
</feature>
<dbReference type="GO" id="GO:0022857">
    <property type="term" value="F:transmembrane transporter activity"/>
    <property type="evidence" value="ECO:0007669"/>
    <property type="project" value="UniProtKB-UniRule"/>
</dbReference>
<feature type="region of interest" description="Disordered" evidence="10">
    <location>
        <begin position="1"/>
        <end position="35"/>
    </location>
</feature>
<comment type="caution">
    <text evidence="12">The sequence shown here is derived from an EMBL/GenBank/DDBJ whole genome shotgun (WGS) entry which is preliminary data.</text>
</comment>
<dbReference type="RefSeq" id="WP_009541801.1">
    <property type="nucleotide sequence ID" value="NZ_ANHY01000017.1"/>
</dbReference>
<evidence type="ECO:0000256" key="3">
    <source>
        <dbReference type="ARBA" id="ARBA00022475"/>
    </source>
</evidence>
<dbReference type="GO" id="GO:0015740">
    <property type="term" value="P:C4-dicarboxylate transport"/>
    <property type="evidence" value="ECO:0007669"/>
    <property type="project" value="TreeGrafter"/>
</dbReference>
<dbReference type="InterPro" id="IPR055348">
    <property type="entry name" value="DctQ"/>
</dbReference>
<dbReference type="PANTHER" id="PTHR35011:SF2">
    <property type="entry name" value="2,3-DIKETO-L-GULONATE TRAP TRANSPORTER SMALL PERMEASE PROTEIN YIAM"/>
    <property type="match status" value="1"/>
</dbReference>
<accession>K9GTV1</accession>
<evidence type="ECO:0000256" key="4">
    <source>
        <dbReference type="ARBA" id="ARBA00022519"/>
    </source>
</evidence>
<evidence type="ECO:0000256" key="7">
    <source>
        <dbReference type="ARBA" id="ARBA00023136"/>
    </source>
</evidence>
<name>K9GTV1_9PROT</name>
<keyword evidence="3" id="KW-1003">Cell membrane</keyword>
<keyword evidence="5 9" id="KW-0812">Transmembrane</keyword>
<dbReference type="STRING" id="1238182.C882_1145"/>
<organism evidence="12 13">
    <name type="scientific">Caenispirillum salinarum AK4</name>
    <dbReference type="NCBI Taxonomy" id="1238182"/>
    <lineage>
        <taxon>Bacteria</taxon>
        <taxon>Pseudomonadati</taxon>
        <taxon>Pseudomonadota</taxon>
        <taxon>Alphaproteobacteria</taxon>
        <taxon>Rhodospirillales</taxon>
        <taxon>Novispirillaceae</taxon>
        <taxon>Caenispirillum</taxon>
    </lineage>
</organism>
<dbReference type="Pfam" id="PF04290">
    <property type="entry name" value="DctQ"/>
    <property type="match status" value="1"/>
</dbReference>
<evidence type="ECO:0000256" key="1">
    <source>
        <dbReference type="ARBA" id="ARBA00004429"/>
    </source>
</evidence>
<evidence type="ECO:0000313" key="13">
    <source>
        <dbReference type="Proteomes" id="UP000009881"/>
    </source>
</evidence>
<protein>
    <recommendedName>
        <fullName evidence="9">TRAP transporter small permease protein</fullName>
    </recommendedName>
</protein>
<dbReference type="GO" id="GO:0005886">
    <property type="term" value="C:plasma membrane"/>
    <property type="evidence" value="ECO:0007669"/>
    <property type="project" value="UniProtKB-SubCell"/>
</dbReference>
<keyword evidence="6 9" id="KW-1133">Transmembrane helix</keyword>
<evidence type="ECO:0000259" key="11">
    <source>
        <dbReference type="Pfam" id="PF04290"/>
    </source>
</evidence>
<keyword evidence="7 9" id="KW-0472">Membrane</keyword>
<dbReference type="EMBL" id="ANHY01000017">
    <property type="protein sequence ID" value="EKV28144.1"/>
    <property type="molecule type" value="Genomic_DNA"/>
</dbReference>
<proteinExistence type="inferred from homology"/>
<comment type="function">
    <text evidence="9">Part of the tripartite ATP-independent periplasmic (TRAP) transport system.</text>
</comment>
<comment type="subcellular location">
    <subcellularLocation>
        <location evidence="1 9">Cell inner membrane</location>
        <topology evidence="1 9">Multi-pass membrane protein</topology>
    </subcellularLocation>
</comment>
<keyword evidence="4 9" id="KW-0997">Cell inner membrane</keyword>